<gene>
    <name evidence="1" type="ORF">ACFS25_15260</name>
</gene>
<organism evidence="1 2">
    <name type="scientific">Spirosoma flavum</name>
    <dbReference type="NCBI Taxonomy" id="2048557"/>
    <lineage>
        <taxon>Bacteria</taxon>
        <taxon>Pseudomonadati</taxon>
        <taxon>Bacteroidota</taxon>
        <taxon>Cytophagia</taxon>
        <taxon>Cytophagales</taxon>
        <taxon>Cytophagaceae</taxon>
        <taxon>Spirosoma</taxon>
    </lineage>
</organism>
<dbReference type="SUPFAM" id="SSF101898">
    <property type="entry name" value="NHL repeat"/>
    <property type="match status" value="1"/>
</dbReference>
<dbReference type="RefSeq" id="WP_381502517.1">
    <property type="nucleotide sequence ID" value="NZ_JBHUOM010000012.1"/>
</dbReference>
<evidence type="ECO:0000313" key="1">
    <source>
        <dbReference type="EMBL" id="MFD2935149.1"/>
    </source>
</evidence>
<dbReference type="PANTHER" id="PTHR24104:SF25">
    <property type="entry name" value="PROTEIN LIN-41"/>
    <property type="match status" value="1"/>
</dbReference>
<comment type="caution">
    <text evidence="1">The sequence shown here is derived from an EMBL/GenBank/DDBJ whole genome shotgun (WGS) entry which is preliminary data.</text>
</comment>
<protein>
    <recommendedName>
        <fullName evidence="3">NHL repeat containing protein</fullName>
    </recommendedName>
</protein>
<accession>A0ABW6AM70</accession>
<dbReference type="EMBL" id="JBHUOM010000012">
    <property type="protein sequence ID" value="MFD2935149.1"/>
    <property type="molecule type" value="Genomic_DNA"/>
</dbReference>
<proteinExistence type="predicted"/>
<keyword evidence="2" id="KW-1185">Reference proteome</keyword>
<dbReference type="PANTHER" id="PTHR24104">
    <property type="entry name" value="E3 UBIQUITIN-PROTEIN LIGASE NHLRC1-RELATED"/>
    <property type="match status" value="1"/>
</dbReference>
<dbReference type="Proteomes" id="UP001597512">
    <property type="component" value="Unassembled WGS sequence"/>
</dbReference>
<dbReference type="Gene3D" id="2.120.10.30">
    <property type="entry name" value="TolB, C-terminal domain"/>
    <property type="match status" value="2"/>
</dbReference>
<dbReference type="InterPro" id="IPR050952">
    <property type="entry name" value="TRIM-NHL_E3_ligases"/>
</dbReference>
<evidence type="ECO:0000313" key="2">
    <source>
        <dbReference type="Proteomes" id="UP001597512"/>
    </source>
</evidence>
<evidence type="ECO:0008006" key="3">
    <source>
        <dbReference type="Google" id="ProtNLM"/>
    </source>
</evidence>
<name>A0ABW6AM70_9BACT</name>
<dbReference type="InterPro" id="IPR011042">
    <property type="entry name" value="6-blade_b-propeller_TolB-like"/>
</dbReference>
<sequence length="375" mass="41366">MILTTPNLTQSLPTLPALVKSSTVFRGSKGNSLLAPRGVWAVDGRLMVSDTGQNRVFIWNQIPTTEYAEPDVVLGQVDAVNTGRNAGGSVGADTLQYPSGLWSDGERLIVADAWNHRVLIWNHFPTQNGQPADIVLGQADFTGSQPNGQGIGAAPSERTLNWPYGVTSDGQRLWIADTGNRRVLFYDHMPTESLAPATAVIGQPDFTERDYDSEHAIWPYSVRIGPDGQLAVVDTQYYRTLIWHDWRTAPRQQADVLVGQPDFGSNGQNQYGLFPAQQTLNWTYDAHFYRHGLLVADTGNSRILWFDTVPTQHNQLADNLIGHASFSIGSENASTRFGTDKQLYWPFSISTDGDQLCIADTGNHRIIIGQLTLTK</sequence>
<reference evidence="2" key="1">
    <citation type="journal article" date="2019" name="Int. J. Syst. Evol. Microbiol.">
        <title>The Global Catalogue of Microorganisms (GCM) 10K type strain sequencing project: providing services to taxonomists for standard genome sequencing and annotation.</title>
        <authorList>
            <consortium name="The Broad Institute Genomics Platform"/>
            <consortium name="The Broad Institute Genome Sequencing Center for Infectious Disease"/>
            <person name="Wu L."/>
            <person name="Ma J."/>
        </authorList>
    </citation>
    <scope>NUCLEOTIDE SEQUENCE [LARGE SCALE GENOMIC DNA]</scope>
    <source>
        <strain evidence="2">KCTC 52490</strain>
    </source>
</reference>